<keyword evidence="4 5" id="KW-0539">Nucleus</keyword>
<dbReference type="PROSITE" id="PS51477">
    <property type="entry name" value="PAH"/>
    <property type="match status" value="1"/>
</dbReference>
<feature type="compositionally biased region" description="Basic and acidic residues" evidence="6">
    <location>
        <begin position="354"/>
        <end position="385"/>
    </location>
</feature>
<name>A0A821VWX4_9NEOP</name>
<keyword evidence="8" id="KW-1185">Reference proteome</keyword>
<dbReference type="GO" id="GO:0003712">
    <property type="term" value="F:transcription coregulator activity"/>
    <property type="evidence" value="ECO:0007669"/>
    <property type="project" value="TreeGrafter"/>
</dbReference>
<feature type="compositionally biased region" description="Basic residues" evidence="6">
    <location>
        <begin position="332"/>
        <end position="348"/>
    </location>
</feature>
<dbReference type="PANTHER" id="PTHR16088:SF3">
    <property type="entry name" value="GON-4-LIKE PROTEIN"/>
    <property type="match status" value="1"/>
</dbReference>
<dbReference type="Pfam" id="PF21227">
    <property type="entry name" value="Myb_DNA-binding_7"/>
    <property type="match status" value="1"/>
</dbReference>
<dbReference type="InterPro" id="IPR009057">
    <property type="entry name" value="Homeodomain-like_sf"/>
</dbReference>
<reference evidence="7" key="1">
    <citation type="submission" date="2021-02" db="EMBL/GenBank/DDBJ databases">
        <authorList>
            <person name="Steward A R."/>
        </authorList>
    </citation>
    <scope>NUCLEOTIDE SEQUENCE</scope>
</reference>
<evidence type="ECO:0000256" key="1">
    <source>
        <dbReference type="ARBA" id="ARBA00004123"/>
    </source>
</evidence>
<evidence type="ECO:0008006" key="9">
    <source>
        <dbReference type="Google" id="ProtNLM"/>
    </source>
</evidence>
<feature type="compositionally biased region" description="Basic and acidic residues" evidence="6">
    <location>
        <begin position="55"/>
        <end position="74"/>
    </location>
</feature>
<comment type="caution">
    <text evidence="7">The sequence shown here is derived from an EMBL/GenBank/DDBJ whole genome shotgun (WGS) entry which is preliminary data.</text>
</comment>
<dbReference type="InterPro" id="IPR052435">
    <property type="entry name" value="YY1-Transcr_Regul"/>
</dbReference>
<dbReference type="EMBL" id="CAJOBZ010000048">
    <property type="protein sequence ID" value="CAF4914543.1"/>
    <property type="molecule type" value="Genomic_DNA"/>
</dbReference>
<organism evidence="7 8">
    <name type="scientific">Pieris macdunnoughi</name>
    <dbReference type="NCBI Taxonomy" id="345717"/>
    <lineage>
        <taxon>Eukaryota</taxon>
        <taxon>Metazoa</taxon>
        <taxon>Ecdysozoa</taxon>
        <taxon>Arthropoda</taxon>
        <taxon>Hexapoda</taxon>
        <taxon>Insecta</taxon>
        <taxon>Pterygota</taxon>
        <taxon>Neoptera</taxon>
        <taxon>Endopterygota</taxon>
        <taxon>Lepidoptera</taxon>
        <taxon>Glossata</taxon>
        <taxon>Ditrysia</taxon>
        <taxon>Papilionoidea</taxon>
        <taxon>Pieridae</taxon>
        <taxon>Pierinae</taxon>
        <taxon>Pieris</taxon>
    </lineage>
</organism>
<evidence type="ECO:0000256" key="6">
    <source>
        <dbReference type="SAM" id="MobiDB-lite"/>
    </source>
</evidence>
<dbReference type="Gene3D" id="1.10.10.60">
    <property type="entry name" value="Homeodomain-like"/>
    <property type="match status" value="1"/>
</dbReference>
<dbReference type="OrthoDB" id="6257037at2759"/>
<dbReference type="SUPFAM" id="SSF47762">
    <property type="entry name" value="PAH2 domain"/>
    <property type="match status" value="1"/>
</dbReference>
<dbReference type="GO" id="GO:0006355">
    <property type="term" value="P:regulation of DNA-templated transcription"/>
    <property type="evidence" value="ECO:0007669"/>
    <property type="project" value="InterPro"/>
</dbReference>
<evidence type="ECO:0000313" key="7">
    <source>
        <dbReference type="EMBL" id="CAF4914543.1"/>
    </source>
</evidence>
<evidence type="ECO:0000256" key="2">
    <source>
        <dbReference type="ARBA" id="ARBA00023015"/>
    </source>
</evidence>
<gene>
    <name evidence="7" type="ORF">PMACD_LOCUS12448</name>
</gene>
<evidence type="ECO:0000256" key="5">
    <source>
        <dbReference type="PROSITE-ProRule" id="PRU00810"/>
    </source>
</evidence>
<dbReference type="PANTHER" id="PTHR16088">
    <property type="entry name" value="YY1 ASSOCIATED PROTEIN-RELATED"/>
    <property type="match status" value="1"/>
</dbReference>
<dbReference type="InterPro" id="IPR036600">
    <property type="entry name" value="PAH_sf"/>
</dbReference>
<dbReference type="Proteomes" id="UP000663880">
    <property type="component" value="Unassembled WGS sequence"/>
</dbReference>
<accession>A0A821VWX4</accession>
<proteinExistence type="predicted"/>
<feature type="region of interest" description="Disordered" evidence="6">
    <location>
        <begin position="320"/>
        <end position="385"/>
    </location>
</feature>
<dbReference type="Gene3D" id="1.20.1160.11">
    <property type="entry name" value="Paired amphipathic helix"/>
    <property type="match status" value="1"/>
</dbReference>
<dbReference type="InterPro" id="IPR003822">
    <property type="entry name" value="PAH"/>
</dbReference>
<dbReference type="SUPFAM" id="SSF46689">
    <property type="entry name" value="Homeodomain-like"/>
    <property type="match status" value="1"/>
</dbReference>
<keyword evidence="2" id="KW-0805">Transcription regulation</keyword>
<protein>
    <recommendedName>
        <fullName evidence="9">Myb-like domain-containing protein</fullName>
    </recommendedName>
</protein>
<sequence>MLPSMPVLFSRESQDAFGNKLEPTTTFLPQNILTKTPCKQETQIIINGAGSSNESPKESKEPIGKIKNESDKPKVNENQLETALVRSYYSKVRSRFSSSSLPVNKFAQFRMILKAFDPGKDTPVDLYRKIEELFGDEHKDIVEEFLLFLKPGQAAEVGRFMDHFVLTQLTSFIVLLQKTIGRKPTVYRKILRAITAGINNGSSQEMRSRVLPHLRSNPKLAQVFKSLFPDERPPDSAYEGSTDLMDESCLESDKGYDVWEFELEDKKRQLDVKDGLDSAYLHGRVFLQHGRLLRSACVTYPYSKEPYRVHWRRLAPNTFISPTDSEEERSTKRNRNRKVPPKKSRKQTKSPTKTVKDVNDNTKKDIKQVKVKGKTNDKKKVNDKRVKELKMSFKKEDKKPKDAKSEVKSWTREEDKTMLEVLKGEGGSDKVLVRVCELLPHRSQTEVKERFCHVMNLLQQMAVNAVT</sequence>
<comment type="subcellular location">
    <subcellularLocation>
        <location evidence="1 5">Nucleus</location>
    </subcellularLocation>
</comment>
<dbReference type="GO" id="GO:0005634">
    <property type="term" value="C:nucleus"/>
    <property type="evidence" value="ECO:0007669"/>
    <property type="project" value="UniProtKB-SubCell"/>
</dbReference>
<evidence type="ECO:0000313" key="8">
    <source>
        <dbReference type="Proteomes" id="UP000663880"/>
    </source>
</evidence>
<evidence type="ECO:0000256" key="3">
    <source>
        <dbReference type="ARBA" id="ARBA00023163"/>
    </source>
</evidence>
<feature type="region of interest" description="Disordered" evidence="6">
    <location>
        <begin position="46"/>
        <end position="74"/>
    </location>
</feature>
<dbReference type="AlphaFoldDB" id="A0A821VWX4"/>
<keyword evidence="3" id="KW-0804">Transcription</keyword>
<evidence type="ECO:0000256" key="4">
    <source>
        <dbReference type="ARBA" id="ARBA00023242"/>
    </source>
</evidence>